<proteinExistence type="inferred from homology"/>
<keyword evidence="3" id="KW-1185">Reference proteome</keyword>
<accession>A0A918F375</accession>
<comment type="similarity">
    <text evidence="1">Belongs to the class-IV pyridoxal-phosphate-dependent aminotransferase family.</text>
</comment>
<dbReference type="InterPro" id="IPR043131">
    <property type="entry name" value="BCAT-like_N"/>
</dbReference>
<dbReference type="PANTHER" id="PTHR42743:SF4">
    <property type="entry name" value="BRANCHED-CHAIN-AMINO-ACID AMINOTRANSFERASE-RELATED"/>
    <property type="match status" value="1"/>
</dbReference>
<evidence type="ECO:0000313" key="3">
    <source>
        <dbReference type="Proteomes" id="UP000603865"/>
    </source>
</evidence>
<dbReference type="GO" id="GO:0046394">
    <property type="term" value="P:carboxylic acid biosynthetic process"/>
    <property type="evidence" value="ECO:0007669"/>
    <property type="project" value="UniProtKB-ARBA"/>
</dbReference>
<comment type="caution">
    <text evidence="2">The sequence shown here is derived from an EMBL/GenBank/DDBJ whole genome shotgun (WGS) entry which is preliminary data.</text>
</comment>
<dbReference type="GO" id="GO:0003824">
    <property type="term" value="F:catalytic activity"/>
    <property type="evidence" value="ECO:0007669"/>
    <property type="project" value="InterPro"/>
</dbReference>
<sequence length="236" mass="25641">MKPLPPDLNSPTALHGLSAFTTIRTHRGEALLLSEHLERLEATCTFLDLPPPAADVPELEALPWGLLRITVTAEGTYYRHQPLLPPAVQPTGAGVLLSRIQVHPQLGRHKTGNYLPYILAQRHAERAGFFEGLLIDRGGNAVDGTRTGLLLRVGGRYLIPDGGLPSVTRAALLSELHAEAQAAPISPELLQRAERVWLCGSGVGVVPVVYLKADDWAKDYEAEWVGQEHAALKMPD</sequence>
<dbReference type="EMBL" id="BMQL01000004">
    <property type="protein sequence ID" value="GGR00529.1"/>
    <property type="molecule type" value="Genomic_DNA"/>
</dbReference>
<dbReference type="InterPro" id="IPR050571">
    <property type="entry name" value="Class-IV_PLP-Dep_Aminotrnsfr"/>
</dbReference>
<dbReference type="Proteomes" id="UP000603865">
    <property type="component" value="Unassembled WGS sequence"/>
</dbReference>
<protein>
    <recommendedName>
        <fullName evidence="4">Aminotransferase class IV</fullName>
    </recommendedName>
</protein>
<dbReference type="Gene3D" id="3.30.470.10">
    <property type="match status" value="1"/>
</dbReference>
<dbReference type="RefSeq" id="WP_189088585.1">
    <property type="nucleotide sequence ID" value="NZ_BMQL01000004.1"/>
</dbReference>
<dbReference type="InterPro" id="IPR036038">
    <property type="entry name" value="Aminotransferase-like"/>
</dbReference>
<gene>
    <name evidence="2" type="ORF">GCM10008957_11700</name>
</gene>
<dbReference type="Gene3D" id="3.20.10.10">
    <property type="entry name" value="D-amino Acid Aminotransferase, subunit A, domain 2"/>
    <property type="match status" value="1"/>
</dbReference>
<organism evidence="2 3">
    <name type="scientific">Deinococcus ruber</name>
    <dbReference type="NCBI Taxonomy" id="1848197"/>
    <lineage>
        <taxon>Bacteria</taxon>
        <taxon>Thermotogati</taxon>
        <taxon>Deinococcota</taxon>
        <taxon>Deinococci</taxon>
        <taxon>Deinococcales</taxon>
        <taxon>Deinococcaceae</taxon>
        <taxon>Deinococcus</taxon>
    </lineage>
</organism>
<evidence type="ECO:0000313" key="2">
    <source>
        <dbReference type="EMBL" id="GGR00529.1"/>
    </source>
</evidence>
<name>A0A918F375_9DEIO</name>
<dbReference type="Pfam" id="PF01063">
    <property type="entry name" value="Aminotran_4"/>
    <property type="match status" value="1"/>
</dbReference>
<dbReference type="AlphaFoldDB" id="A0A918F375"/>
<evidence type="ECO:0008006" key="4">
    <source>
        <dbReference type="Google" id="ProtNLM"/>
    </source>
</evidence>
<evidence type="ECO:0000256" key="1">
    <source>
        <dbReference type="ARBA" id="ARBA00009320"/>
    </source>
</evidence>
<dbReference type="InterPro" id="IPR001544">
    <property type="entry name" value="Aminotrans_IV"/>
</dbReference>
<dbReference type="SUPFAM" id="SSF56752">
    <property type="entry name" value="D-aminoacid aminotransferase-like PLP-dependent enzymes"/>
    <property type="match status" value="1"/>
</dbReference>
<dbReference type="InterPro" id="IPR043132">
    <property type="entry name" value="BCAT-like_C"/>
</dbReference>
<dbReference type="PANTHER" id="PTHR42743">
    <property type="entry name" value="AMINO-ACID AMINOTRANSFERASE"/>
    <property type="match status" value="1"/>
</dbReference>
<reference evidence="2" key="1">
    <citation type="journal article" date="2014" name="Int. J. Syst. Evol. Microbiol.">
        <title>Complete genome sequence of Corynebacterium casei LMG S-19264T (=DSM 44701T), isolated from a smear-ripened cheese.</title>
        <authorList>
            <consortium name="US DOE Joint Genome Institute (JGI-PGF)"/>
            <person name="Walter F."/>
            <person name="Albersmeier A."/>
            <person name="Kalinowski J."/>
            <person name="Ruckert C."/>
        </authorList>
    </citation>
    <scope>NUCLEOTIDE SEQUENCE</scope>
    <source>
        <strain evidence="2">JCM 31311</strain>
    </source>
</reference>
<reference evidence="2" key="2">
    <citation type="submission" date="2020-09" db="EMBL/GenBank/DDBJ databases">
        <authorList>
            <person name="Sun Q."/>
            <person name="Ohkuma M."/>
        </authorList>
    </citation>
    <scope>NUCLEOTIDE SEQUENCE</scope>
    <source>
        <strain evidence="2">JCM 31311</strain>
    </source>
</reference>